<feature type="region of interest" description="Disordered" evidence="1">
    <location>
        <begin position="1"/>
        <end position="22"/>
    </location>
</feature>
<accession>A0A1M7FKT5</accession>
<proteinExistence type="predicted"/>
<dbReference type="STRING" id="29571.SAMN05878437_0944"/>
<dbReference type="Pfam" id="PF18932">
    <property type="entry name" value="DUF5681"/>
    <property type="match status" value="1"/>
</dbReference>
<dbReference type="EMBL" id="LT670847">
    <property type="protein sequence ID" value="SHM04590.1"/>
    <property type="molecule type" value="Genomic_DNA"/>
</dbReference>
<dbReference type="AlphaFoldDB" id="A0A1M7FKT5"/>
<dbReference type="Proteomes" id="UP000190911">
    <property type="component" value="Chromosome I"/>
</dbReference>
<dbReference type="InParanoid" id="A0A1M7FKT5"/>
<gene>
    <name evidence="3" type="ORF">SAMN05878437_0944</name>
</gene>
<evidence type="ECO:0000256" key="1">
    <source>
        <dbReference type="SAM" id="MobiDB-lite"/>
    </source>
</evidence>
<organism evidence="3 4">
    <name type="scientific">Vreelandella subglaciescola</name>
    <dbReference type="NCBI Taxonomy" id="29571"/>
    <lineage>
        <taxon>Bacteria</taxon>
        <taxon>Pseudomonadati</taxon>
        <taxon>Pseudomonadota</taxon>
        <taxon>Gammaproteobacteria</taxon>
        <taxon>Oceanospirillales</taxon>
        <taxon>Halomonadaceae</taxon>
        <taxon>Vreelandella</taxon>
    </lineage>
</organism>
<dbReference type="InterPro" id="IPR043736">
    <property type="entry name" value="DUF5681"/>
</dbReference>
<sequence>MAFEKGRSGNPAGRPKGVKDRRTEWREALNKHGNELVAKAVELALEGDAQALKLCIDRAIPAYRPAAEPVAFKLTGDTLTQKAESVLAAVAAGTLDPQTGKALMDSIAGFAKLAEIDEIRQRLDTLEERQ</sequence>
<evidence type="ECO:0000313" key="3">
    <source>
        <dbReference type="EMBL" id="SHM04590.1"/>
    </source>
</evidence>
<keyword evidence="4" id="KW-1185">Reference proteome</keyword>
<evidence type="ECO:0000313" key="4">
    <source>
        <dbReference type="Proteomes" id="UP000190911"/>
    </source>
</evidence>
<evidence type="ECO:0000259" key="2">
    <source>
        <dbReference type="Pfam" id="PF18932"/>
    </source>
</evidence>
<dbReference type="RefSeq" id="WP_079551714.1">
    <property type="nucleotide sequence ID" value="NZ_LT670847.1"/>
</dbReference>
<protein>
    <recommendedName>
        <fullName evidence="2">DUF5681 domain-containing protein</fullName>
    </recommendedName>
</protein>
<reference evidence="3" key="1">
    <citation type="submission" date="2016-11" db="EMBL/GenBank/DDBJ databases">
        <authorList>
            <person name="Jaros S."/>
            <person name="Januszkiewicz K."/>
            <person name="Wedrychowicz H."/>
        </authorList>
    </citation>
    <scope>NUCLEOTIDE SEQUENCE [LARGE SCALE GENOMIC DNA]</scope>
    <source>
        <strain evidence="3">ACAM 12</strain>
    </source>
</reference>
<dbReference type="OrthoDB" id="4774002at2"/>
<name>A0A1M7FKT5_9GAMM</name>
<feature type="domain" description="DUF5681" evidence="2">
    <location>
        <begin position="3"/>
        <end position="59"/>
    </location>
</feature>